<evidence type="ECO:0000313" key="5">
    <source>
        <dbReference type="Proteomes" id="UP000619118"/>
    </source>
</evidence>
<feature type="region of interest" description="Disordered" evidence="1">
    <location>
        <begin position="236"/>
        <end position="275"/>
    </location>
</feature>
<dbReference type="InterPro" id="IPR002938">
    <property type="entry name" value="FAD-bd"/>
</dbReference>
<comment type="caution">
    <text evidence="4">The sequence shown here is derived from an EMBL/GenBank/DDBJ whole genome shotgun (WGS) entry which is preliminary data.</text>
</comment>
<name>A0ABQ2R0V4_9GAMM</name>
<feature type="compositionally biased region" description="Low complexity" evidence="1">
    <location>
        <begin position="236"/>
        <end position="246"/>
    </location>
</feature>
<feature type="transmembrane region" description="Helical" evidence="2">
    <location>
        <begin position="12"/>
        <end position="34"/>
    </location>
</feature>
<feature type="domain" description="FAD-binding" evidence="3">
    <location>
        <begin position="13"/>
        <end position="385"/>
    </location>
</feature>
<evidence type="ECO:0000256" key="2">
    <source>
        <dbReference type="SAM" id="Phobius"/>
    </source>
</evidence>
<dbReference type="SUPFAM" id="SSF51905">
    <property type="entry name" value="FAD/NAD(P)-binding domain"/>
    <property type="match status" value="1"/>
</dbReference>
<accession>A0ABQ2R0V4</accession>
<keyword evidence="2" id="KW-1133">Transmembrane helix</keyword>
<dbReference type="PANTHER" id="PTHR43876">
    <property type="entry name" value="UBIQUINONE BIOSYNTHESIS MONOOXYGENASE COQ6, MITOCHONDRIAL"/>
    <property type="match status" value="1"/>
</dbReference>
<dbReference type="InterPro" id="IPR051205">
    <property type="entry name" value="UbiH/COQ6_monooxygenase"/>
</dbReference>
<dbReference type="RefSeq" id="WP_229785828.1">
    <property type="nucleotide sequence ID" value="NZ_BMQX01000003.1"/>
</dbReference>
<gene>
    <name evidence="4" type="primary">ubiH</name>
    <name evidence="4" type="ORF">GCM10009411_05820</name>
</gene>
<proteinExistence type="predicted"/>
<dbReference type="EMBL" id="BMQX01000003">
    <property type="protein sequence ID" value="GGQ07938.1"/>
    <property type="molecule type" value="Genomic_DNA"/>
</dbReference>
<dbReference type="Pfam" id="PF01494">
    <property type="entry name" value="FAD_binding_3"/>
    <property type="match status" value="1"/>
</dbReference>
<evidence type="ECO:0000256" key="1">
    <source>
        <dbReference type="SAM" id="MobiDB-lite"/>
    </source>
</evidence>
<feature type="compositionally biased region" description="Polar residues" evidence="1">
    <location>
        <begin position="259"/>
        <end position="275"/>
    </location>
</feature>
<dbReference type="PRINTS" id="PR00420">
    <property type="entry name" value="RNGMNOXGNASE"/>
</dbReference>
<keyword evidence="2" id="KW-0812">Transmembrane</keyword>
<dbReference type="Gene3D" id="3.50.50.60">
    <property type="entry name" value="FAD/NAD(P)-binding domain"/>
    <property type="match status" value="2"/>
</dbReference>
<dbReference type="InterPro" id="IPR018168">
    <property type="entry name" value="Ubi_Hdrlase_CS"/>
</dbReference>
<dbReference type="InterPro" id="IPR036188">
    <property type="entry name" value="FAD/NAD-bd_sf"/>
</dbReference>
<dbReference type="Proteomes" id="UP000619118">
    <property type="component" value="Unassembled WGS sequence"/>
</dbReference>
<organism evidence="4 5">
    <name type="scientific">Shewanella litoralis</name>
    <dbReference type="NCBI Taxonomy" id="2282700"/>
    <lineage>
        <taxon>Bacteria</taxon>
        <taxon>Pseudomonadati</taxon>
        <taxon>Pseudomonadota</taxon>
        <taxon>Gammaproteobacteria</taxon>
        <taxon>Alteromonadales</taxon>
        <taxon>Shewanellaceae</taxon>
        <taxon>Shewanella</taxon>
    </lineage>
</organism>
<keyword evidence="5" id="KW-1185">Reference proteome</keyword>
<evidence type="ECO:0000259" key="3">
    <source>
        <dbReference type="Pfam" id="PF01494"/>
    </source>
</evidence>
<evidence type="ECO:0000313" key="4">
    <source>
        <dbReference type="EMBL" id="GGQ07938.1"/>
    </source>
</evidence>
<keyword evidence="2" id="KW-0472">Membrane</keyword>
<dbReference type="PANTHER" id="PTHR43876:SF8">
    <property type="entry name" value="2-OCTAPRENYL-6-METHOXYPHENOL HYDROXYLASE"/>
    <property type="match status" value="1"/>
</dbReference>
<dbReference type="PROSITE" id="PS01304">
    <property type="entry name" value="UBIH"/>
    <property type="match status" value="1"/>
</dbReference>
<sequence>MTTVHHSTSPQAVDIAIVGGAMAGATLALGLARLSASLTRPLRIALIEAHVADNKHPGFDARSIAIAHGSIFELNRLGIWPKLKHLGTPIENIHVSDRGHFGMTELNAKPLGLDALGQVVELAKVGSVLFDELAKSSVQVYCPAKVTALQAQQDGHVLSLDDGSQLHCQLLVAADGAHSVVRQYLGQTTEQVDFQQTAIVANVTTNQPHQHWAYERFTQTGPLALLPMQNMSAFSAQSKASSTQAKEPSAQLKEPSAQLKESSTQLKQPSAQLTDSAKGQSRFSLVWALPPAQADDLKNVDKSEFLAALQHAFGNRVGQFVDVGQRVSYPLTLSYMPRPIYHRCVFVGNAAQTLHPIAGQGFNLGLRDVVGLLDVIETALTQANSETEVSVDLGSSDIVHQYLAARQQDRDSTLRNIEFLVRGFSNQYWPLVAGRSIGLRLLSWLPPLKRPVAQTAMGWR</sequence>
<protein>
    <submittedName>
        <fullName evidence="4">2-octaprenyl-6-methoxyphenyl hydroxylase</fullName>
    </submittedName>
</protein>
<reference evidence="5" key="1">
    <citation type="journal article" date="2019" name="Int. J. Syst. Evol. Microbiol.">
        <title>The Global Catalogue of Microorganisms (GCM) 10K type strain sequencing project: providing services to taxonomists for standard genome sequencing and annotation.</title>
        <authorList>
            <consortium name="The Broad Institute Genomics Platform"/>
            <consortium name="The Broad Institute Genome Sequencing Center for Infectious Disease"/>
            <person name="Wu L."/>
            <person name="Ma J."/>
        </authorList>
    </citation>
    <scope>NUCLEOTIDE SEQUENCE [LARGE SCALE GENOMIC DNA]</scope>
    <source>
        <strain evidence="5">JCM 32306</strain>
    </source>
</reference>